<evidence type="ECO:0000256" key="1">
    <source>
        <dbReference type="SAM" id="Coils"/>
    </source>
</evidence>
<evidence type="ECO:0000313" key="4">
    <source>
        <dbReference type="EMBL" id="PIA17334.1"/>
    </source>
</evidence>
<gene>
    <name evidence="4" type="ORF">COEREDRAFT_86325</name>
</gene>
<feature type="transmembrane region" description="Helical" evidence="3">
    <location>
        <begin position="12"/>
        <end position="34"/>
    </location>
</feature>
<keyword evidence="3" id="KW-0472">Membrane</keyword>
<keyword evidence="3" id="KW-1133">Transmembrane helix</keyword>
<keyword evidence="3" id="KW-0812">Transmembrane</keyword>
<organism evidence="4 5">
    <name type="scientific">Coemansia reversa (strain ATCC 12441 / NRRL 1564)</name>
    <dbReference type="NCBI Taxonomy" id="763665"/>
    <lineage>
        <taxon>Eukaryota</taxon>
        <taxon>Fungi</taxon>
        <taxon>Fungi incertae sedis</taxon>
        <taxon>Zoopagomycota</taxon>
        <taxon>Kickxellomycotina</taxon>
        <taxon>Kickxellomycetes</taxon>
        <taxon>Kickxellales</taxon>
        <taxon>Kickxellaceae</taxon>
        <taxon>Coemansia</taxon>
    </lineage>
</organism>
<proteinExistence type="predicted"/>
<protein>
    <submittedName>
        <fullName evidence="4">Uncharacterized protein</fullName>
    </submittedName>
</protein>
<keyword evidence="1" id="KW-0175">Coiled coil</keyword>
<dbReference type="EMBL" id="KZ303495">
    <property type="protein sequence ID" value="PIA17334.1"/>
    <property type="molecule type" value="Genomic_DNA"/>
</dbReference>
<dbReference type="AlphaFoldDB" id="A0A2G5BEA3"/>
<evidence type="ECO:0000256" key="3">
    <source>
        <dbReference type="SAM" id="Phobius"/>
    </source>
</evidence>
<dbReference type="OrthoDB" id="5573921at2759"/>
<reference evidence="4 5" key="1">
    <citation type="journal article" date="2015" name="Genome Biol. Evol.">
        <title>Phylogenomic analyses indicate that early fungi evolved digesting cell walls of algal ancestors of land plants.</title>
        <authorList>
            <person name="Chang Y."/>
            <person name="Wang S."/>
            <person name="Sekimoto S."/>
            <person name="Aerts A.L."/>
            <person name="Choi C."/>
            <person name="Clum A."/>
            <person name="LaButti K.M."/>
            <person name="Lindquist E.A."/>
            <person name="Yee Ngan C."/>
            <person name="Ohm R.A."/>
            <person name="Salamov A.A."/>
            <person name="Grigoriev I.V."/>
            <person name="Spatafora J.W."/>
            <person name="Berbee M.L."/>
        </authorList>
    </citation>
    <scope>NUCLEOTIDE SEQUENCE [LARGE SCALE GENOMIC DNA]</scope>
    <source>
        <strain evidence="4 5">NRRL 1564</strain>
    </source>
</reference>
<accession>A0A2G5BEA3</accession>
<feature type="region of interest" description="Disordered" evidence="2">
    <location>
        <begin position="228"/>
        <end position="254"/>
    </location>
</feature>
<feature type="coiled-coil region" evidence="1">
    <location>
        <begin position="175"/>
        <end position="202"/>
    </location>
</feature>
<keyword evidence="5" id="KW-1185">Reference proteome</keyword>
<evidence type="ECO:0000256" key="2">
    <source>
        <dbReference type="SAM" id="MobiDB-lite"/>
    </source>
</evidence>
<evidence type="ECO:0000313" key="5">
    <source>
        <dbReference type="Proteomes" id="UP000242474"/>
    </source>
</evidence>
<name>A0A2G5BEA3_COERN</name>
<dbReference type="Proteomes" id="UP000242474">
    <property type="component" value="Unassembled WGS sequence"/>
</dbReference>
<sequence>MAEHGKCQSGTLTRCLILVLGIWSWMGAVPRVMLRLATYMLDLLESTTLAILWKYQGDNVLKFLYEQKLVTQNTAKAGHTYELRNQTVQTDDHTYLAREHMERRSLVLDKLIEDLLPELLKALHEIPPRKVLEQNFVEQNTQIRSISDQHQEMLVLLQQMCPVFATSDSENRLAVQLLTAKIEAVDRRLDRILERLEEVSKATRHRDGQLAPFTDGIDILRSNQEADAVVVSQSSESDSRPDSALTETNTGGRSALNCFADATTETGDISLDLVHQSHVSDSYHKKVAGFHINAVSPDVDLSGSQYHPAPPVDTLSLKTPTKNEMDSVESEATTERLHALTASKETGPIAVPASAVLFGENAFSAVNTKPRRFSIRRGLKQRSWFGKKSL</sequence>